<dbReference type="EMBL" id="JAFEUF010000013">
    <property type="protein sequence ID" value="MBM7053224.1"/>
    <property type="molecule type" value="Genomic_DNA"/>
</dbReference>
<dbReference type="PANTHER" id="PTHR35526">
    <property type="entry name" value="ANTI-SIGMA-F FACTOR RSBW-RELATED"/>
    <property type="match status" value="1"/>
</dbReference>
<keyword evidence="1" id="KW-0418">Kinase</keyword>
<protein>
    <submittedName>
        <fullName evidence="3">ATP-binding protein</fullName>
    </submittedName>
</protein>
<keyword evidence="3" id="KW-0547">Nucleotide-binding</keyword>
<evidence type="ECO:0000256" key="1">
    <source>
        <dbReference type="ARBA" id="ARBA00022527"/>
    </source>
</evidence>
<reference evidence="3 4" key="1">
    <citation type="submission" date="2021-02" db="EMBL/GenBank/DDBJ databases">
        <title>Genome Streptomyces sp. RHZ10.</title>
        <authorList>
            <person name="Besaury L."/>
        </authorList>
    </citation>
    <scope>NUCLEOTIDE SEQUENCE [LARGE SCALE GENOMIC DNA]</scope>
    <source>
        <strain evidence="3 4">RHZ10</strain>
    </source>
</reference>
<comment type="caution">
    <text evidence="3">The sequence shown here is derived from an EMBL/GenBank/DDBJ whole genome shotgun (WGS) entry which is preliminary data.</text>
</comment>
<proteinExistence type="predicted"/>
<evidence type="ECO:0000259" key="2">
    <source>
        <dbReference type="Pfam" id="PF13581"/>
    </source>
</evidence>
<sequence length="152" mass="16381">MAEQSASHEAGFRLVRSRSSVPRARALLRAKLGEWRAGQEAVETAELVLSELMTNAVRVVVPGDRMIGVSIACRERGAWLRLEVSDAGDGRPEVRWPGELDTGGRGLLIVDALAFCWGVKERPAGIGKTIWAEVVTPAVVPAPPMVRPSVMS</sequence>
<evidence type="ECO:0000313" key="3">
    <source>
        <dbReference type="EMBL" id="MBM7053224.1"/>
    </source>
</evidence>
<accession>A0ABS2HQ72</accession>
<dbReference type="Gene3D" id="3.30.565.10">
    <property type="entry name" value="Histidine kinase-like ATPase, C-terminal domain"/>
    <property type="match status" value="1"/>
</dbReference>
<dbReference type="RefSeq" id="WP_205081481.1">
    <property type="nucleotide sequence ID" value="NZ_JAFEUF010000013.1"/>
</dbReference>
<dbReference type="GO" id="GO:0005524">
    <property type="term" value="F:ATP binding"/>
    <property type="evidence" value="ECO:0007669"/>
    <property type="project" value="UniProtKB-KW"/>
</dbReference>
<organism evidence="3 4">
    <name type="scientific">Streptomyces durocortorensis</name>
    <dbReference type="NCBI Taxonomy" id="2811104"/>
    <lineage>
        <taxon>Bacteria</taxon>
        <taxon>Bacillati</taxon>
        <taxon>Actinomycetota</taxon>
        <taxon>Actinomycetes</taxon>
        <taxon>Kitasatosporales</taxon>
        <taxon>Streptomycetaceae</taxon>
        <taxon>Streptomyces</taxon>
    </lineage>
</organism>
<dbReference type="CDD" id="cd16936">
    <property type="entry name" value="HATPase_RsbW-like"/>
    <property type="match status" value="1"/>
</dbReference>
<evidence type="ECO:0000313" key="4">
    <source>
        <dbReference type="Proteomes" id="UP000712045"/>
    </source>
</evidence>
<dbReference type="SUPFAM" id="SSF55874">
    <property type="entry name" value="ATPase domain of HSP90 chaperone/DNA topoisomerase II/histidine kinase"/>
    <property type="match status" value="1"/>
</dbReference>
<dbReference type="InterPro" id="IPR003594">
    <property type="entry name" value="HATPase_dom"/>
</dbReference>
<dbReference type="InterPro" id="IPR036890">
    <property type="entry name" value="HATPase_C_sf"/>
</dbReference>
<keyword evidence="4" id="KW-1185">Reference proteome</keyword>
<keyword evidence="1" id="KW-0808">Transferase</keyword>
<feature type="domain" description="Histidine kinase/HSP90-like ATPase" evidence="2">
    <location>
        <begin position="20"/>
        <end position="114"/>
    </location>
</feature>
<gene>
    <name evidence="3" type="ORF">JS521_04915</name>
</gene>
<dbReference type="InterPro" id="IPR050267">
    <property type="entry name" value="Anti-sigma-factor_SerPK"/>
</dbReference>
<dbReference type="PANTHER" id="PTHR35526:SF3">
    <property type="entry name" value="ANTI-SIGMA-F FACTOR RSBW"/>
    <property type="match status" value="1"/>
</dbReference>
<dbReference type="Pfam" id="PF13581">
    <property type="entry name" value="HATPase_c_2"/>
    <property type="match status" value="1"/>
</dbReference>
<keyword evidence="3" id="KW-0067">ATP-binding</keyword>
<keyword evidence="1" id="KW-0723">Serine/threonine-protein kinase</keyword>
<dbReference type="Proteomes" id="UP000712045">
    <property type="component" value="Unassembled WGS sequence"/>
</dbReference>
<name>A0ABS2HQ72_9ACTN</name>